<dbReference type="AlphaFoldDB" id="A0AAN7AX26"/>
<evidence type="ECO:0000313" key="3">
    <source>
        <dbReference type="Proteomes" id="UP001303160"/>
    </source>
</evidence>
<sequence>MKRKHPDRPLPSTSLSALSSLYRDAEPMSKKPRVEETQQYTRSNRRTRDFPKMERRITRSQSSSRSRSPTNTGIEDQIEVAWWDARVTESSASSNGKVSAKLASTRFMTRSPRVVAPKKAKVNRDSLTEEDMVDGHDPRISEDYVPFSPPLAKEKTRERSKRASEVNDESKEAEPPSITGSIQDAEILMAAGDCTPFYPDSPAATRQNQNVNSPGHESSLLANQYDGAATDAVDEQTPAPHTNEELSATGSDAPPSHTPELETRTVVPPTQEAMTKAGLGANPPPLRANSDIWNPVLLTAKDGGGRFGRLWPARKGGVYCEACFRDECIRWIRIRDKVVGVSRLLGGDEALLTNDAKFPRSIIWPDQMNDRVNNFFRKSPSDMIGLALLRVLAAKRVATLDRKSQDEVMETLRSLCRDIGASEGHLARIERQCETLIETSGVAQAEQKGAIPKNVAWLWEFDSLLQAAERKFSIERFIGSYFATTLTLRAREAAITEIWARSVVARGGTVNNMLNKIEKSIGLQLKNDALLSSIGEAVAEASSKSEQVKEGRDGTLNVIPCQYCAESEVVNVRGSRNSKSQVTPDYAWIRPLIWAFEKTVETASTTLAEEFFHLVESRGAATAELPGIKFLVDSTGGERRIVLVEIASVFDTVWKEL</sequence>
<accession>A0AAN7AX26</accession>
<dbReference type="EMBL" id="MU863881">
    <property type="protein sequence ID" value="KAK4204546.1"/>
    <property type="molecule type" value="Genomic_DNA"/>
</dbReference>
<feature type="compositionally biased region" description="Basic and acidic residues" evidence="1">
    <location>
        <begin position="152"/>
        <end position="174"/>
    </location>
</feature>
<feature type="compositionally biased region" description="Low complexity" evidence="1">
    <location>
        <begin position="10"/>
        <end position="21"/>
    </location>
</feature>
<feature type="region of interest" description="Disordered" evidence="1">
    <location>
        <begin position="198"/>
        <end position="219"/>
    </location>
</feature>
<dbReference type="Proteomes" id="UP001303160">
    <property type="component" value="Unassembled WGS sequence"/>
</dbReference>
<name>A0AAN7AX26_9PEZI</name>
<keyword evidence="3" id="KW-1185">Reference proteome</keyword>
<comment type="caution">
    <text evidence="2">The sequence shown here is derived from an EMBL/GenBank/DDBJ whole genome shotgun (WGS) entry which is preliminary data.</text>
</comment>
<gene>
    <name evidence="2" type="ORF">QBC40DRAFT_330878</name>
</gene>
<feature type="compositionally biased region" description="Basic and acidic residues" evidence="1">
    <location>
        <begin position="23"/>
        <end position="36"/>
    </location>
</feature>
<feature type="compositionally biased region" description="Basic and acidic residues" evidence="1">
    <location>
        <begin position="122"/>
        <end position="142"/>
    </location>
</feature>
<protein>
    <submittedName>
        <fullName evidence="2">Uncharacterized protein</fullName>
    </submittedName>
</protein>
<reference evidence="2" key="2">
    <citation type="submission" date="2023-05" db="EMBL/GenBank/DDBJ databases">
        <authorList>
            <consortium name="Lawrence Berkeley National Laboratory"/>
            <person name="Steindorff A."/>
            <person name="Hensen N."/>
            <person name="Bonometti L."/>
            <person name="Westerberg I."/>
            <person name="Brannstrom I.O."/>
            <person name="Guillou S."/>
            <person name="Cros-Aarteil S."/>
            <person name="Calhoun S."/>
            <person name="Haridas S."/>
            <person name="Kuo A."/>
            <person name="Mondo S."/>
            <person name="Pangilinan J."/>
            <person name="Riley R."/>
            <person name="Labutti K."/>
            <person name="Andreopoulos B."/>
            <person name="Lipzen A."/>
            <person name="Chen C."/>
            <person name="Yanf M."/>
            <person name="Daum C."/>
            <person name="Ng V."/>
            <person name="Clum A."/>
            <person name="Ohm R."/>
            <person name="Martin F."/>
            <person name="Silar P."/>
            <person name="Natvig D."/>
            <person name="Lalanne C."/>
            <person name="Gautier V."/>
            <person name="Ament-Velasquez S.L."/>
            <person name="Kruys A."/>
            <person name="Hutchinson M.I."/>
            <person name="Powell A.J."/>
            <person name="Barry K."/>
            <person name="Miller A.N."/>
            <person name="Grigoriev I.V."/>
            <person name="Debuchy R."/>
            <person name="Gladieux P."/>
            <person name="Thoren M.H."/>
            <person name="Johannesson H."/>
        </authorList>
    </citation>
    <scope>NUCLEOTIDE SEQUENCE</scope>
    <source>
        <strain evidence="2">CBS 315.58</strain>
    </source>
</reference>
<evidence type="ECO:0000256" key="1">
    <source>
        <dbReference type="SAM" id="MobiDB-lite"/>
    </source>
</evidence>
<feature type="compositionally biased region" description="Polar residues" evidence="1">
    <location>
        <begin position="204"/>
        <end position="219"/>
    </location>
</feature>
<feature type="region of interest" description="Disordered" evidence="1">
    <location>
        <begin position="234"/>
        <end position="262"/>
    </location>
</feature>
<feature type="compositionally biased region" description="Low complexity" evidence="1">
    <location>
        <begin position="59"/>
        <end position="68"/>
    </location>
</feature>
<reference evidence="2" key="1">
    <citation type="journal article" date="2023" name="Mol. Phylogenet. Evol.">
        <title>Genome-scale phylogeny and comparative genomics of the fungal order Sordariales.</title>
        <authorList>
            <person name="Hensen N."/>
            <person name="Bonometti L."/>
            <person name="Westerberg I."/>
            <person name="Brannstrom I.O."/>
            <person name="Guillou S."/>
            <person name="Cros-Aarteil S."/>
            <person name="Calhoun S."/>
            <person name="Haridas S."/>
            <person name="Kuo A."/>
            <person name="Mondo S."/>
            <person name="Pangilinan J."/>
            <person name="Riley R."/>
            <person name="LaButti K."/>
            <person name="Andreopoulos B."/>
            <person name="Lipzen A."/>
            <person name="Chen C."/>
            <person name="Yan M."/>
            <person name="Daum C."/>
            <person name="Ng V."/>
            <person name="Clum A."/>
            <person name="Steindorff A."/>
            <person name="Ohm R.A."/>
            <person name="Martin F."/>
            <person name="Silar P."/>
            <person name="Natvig D.O."/>
            <person name="Lalanne C."/>
            <person name="Gautier V."/>
            <person name="Ament-Velasquez S.L."/>
            <person name="Kruys A."/>
            <person name="Hutchinson M.I."/>
            <person name="Powell A.J."/>
            <person name="Barry K."/>
            <person name="Miller A.N."/>
            <person name="Grigoriev I.V."/>
            <person name="Debuchy R."/>
            <person name="Gladieux P."/>
            <person name="Hiltunen Thoren M."/>
            <person name="Johannesson H."/>
        </authorList>
    </citation>
    <scope>NUCLEOTIDE SEQUENCE</scope>
    <source>
        <strain evidence="2">CBS 315.58</strain>
    </source>
</reference>
<organism evidence="2 3">
    <name type="scientific">Triangularia verruculosa</name>
    <dbReference type="NCBI Taxonomy" id="2587418"/>
    <lineage>
        <taxon>Eukaryota</taxon>
        <taxon>Fungi</taxon>
        <taxon>Dikarya</taxon>
        <taxon>Ascomycota</taxon>
        <taxon>Pezizomycotina</taxon>
        <taxon>Sordariomycetes</taxon>
        <taxon>Sordariomycetidae</taxon>
        <taxon>Sordariales</taxon>
        <taxon>Podosporaceae</taxon>
        <taxon>Triangularia</taxon>
    </lineage>
</organism>
<evidence type="ECO:0000313" key="2">
    <source>
        <dbReference type="EMBL" id="KAK4204546.1"/>
    </source>
</evidence>
<feature type="region of interest" description="Disordered" evidence="1">
    <location>
        <begin position="114"/>
        <end position="180"/>
    </location>
</feature>
<feature type="region of interest" description="Disordered" evidence="1">
    <location>
        <begin position="1"/>
        <end position="75"/>
    </location>
</feature>
<proteinExistence type="predicted"/>
<feature type="compositionally biased region" description="Basic and acidic residues" evidence="1">
    <location>
        <begin position="46"/>
        <end position="57"/>
    </location>
</feature>